<keyword evidence="1" id="KW-0813">Transport</keyword>
<dbReference type="Pfam" id="PF00005">
    <property type="entry name" value="ABC_tran"/>
    <property type="match status" value="1"/>
</dbReference>
<sequence length="265" mass="28843">MSDSPYSVAFDRASVRFPGSAAPALENLSLQVAAGELLAIVGASGSGKSTLLRCVNRLVDLGEGSVSIDGREIREFDLGALRRSIGYAIQGVGLFAHLSVAENLSLVPETLGWPRERTNARIDALLAAVRLEPTIYRSRRPRELSGGQAQRVGIARALVAYPRLLLLDEPFGAVDPILRPQLQEELLAVLREARTTTLFVTHDVDEALLLGNRIAVMHDGRLQAIGNPRALLENPPDAFTAALLCGDELLHRYRRARLDEREGRA</sequence>
<dbReference type="AlphaFoldDB" id="E6PEZ3"/>
<dbReference type="GO" id="GO:0016887">
    <property type="term" value="F:ATP hydrolysis activity"/>
    <property type="evidence" value="ECO:0007669"/>
    <property type="project" value="InterPro"/>
</dbReference>
<dbReference type="Gene3D" id="3.40.50.300">
    <property type="entry name" value="P-loop containing nucleotide triphosphate hydrolases"/>
    <property type="match status" value="1"/>
</dbReference>
<dbReference type="InterPro" id="IPR017871">
    <property type="entry name" value="ABC_transporter-like_CS"/>
</dbReference>
<dbReference type="InterPro" id="IPR003439">
    <property type="entry name" value="ABC_transporter-like_ATP-bd"/>
</dbReference>
<keyword evidence="2" id="KW-0547">Nucleotide-binding</keyword>
<evidence type="ECO:0000256" key="3">
    <source>
        <dbReference type="ARBA" id="ARBA00022840"/>
    </source>
</evidence>
<reference evidence="5" key="1">
    <citation type="submission" date="2009-10" db="EMBL/GenBank/DDBJ databases">
        <title>Diversity of trophic interactions inside an arsenic-rich microbial ecosystem.</title>
        <authorList>
            <person name="Bertin P.N."/>
            <person name="Heinrich-Salmeron A."/>
            <person name="Pelletier E."/>
            <person name="Goulhen-Chollet F."/>
            <person name="Arsene-Ploetze F."/>
            <person name="Gallien S."/>
            <person name="Calteau A."/>
            <person name="Vallenet D."/>
            <person name="Casiot C."/>
            <person name="Chane-Woon-Ming B."/>
            <person name="Giloteaux L."/>
            <person name="Barakat M."/>
            <person name="Bonnefoy V."/>
            <person name="Bruneel O."/>
            <person name="Chandler M."/>
            <person name="Cleiss J."/>
            <person name="Duran R."/>
            <person name="Elbaz-Poulichet F."/>
            <person name="Fonknechten N."/>
            <person name="Lauga B."/>
            <person name="Mornico D."/>
            <person name="Ortet P."/>
            <person name="Schaeffer C."/>
            <person name="Siguier P."/>
            <person name="Alexander Thil Smith A."/>
            <person name="Van Dorsselaer A."/>
            <person name="Weissenbach J."/>
            <person name="Medigue C."/>
            <person name="Le Paslier D."/>
        </authorList>
    </citation>
    <scope>NUCLEOTIDE SEQUENCE</scope>
</reference>
<evidence type="ECO:0000313" key="5">
    <source>
        <dbReference type="EMBL" id="CBH75029.1"/>
    </source>
</evidence>
<organism evidence="5">
    <name type="scientific">mine drainage metagenome</name>
    <dbReference type="NCBI Taxonomy" id="410659"/>
    <lineage>
        <taxon>unclassified sequences</taxon>
        <taxon>metagenomes</taxon>
        <taxon>ecological metagenomes</taxon>
    </lineage>
</organism>
<dbReference type="PROSITE" id="PS00211">
    <property type="entry name" value="ABC_TRANSPORTER_1"/>
    <property type="match status" value="1"/>
</dbReference>
<dbReference type="GO" id="GO:0005524">
    <property type="term" value="F:ATP binding"/>
    <property type="evidence" value="ECO:0007669"/>
    <property type="project" value="UniProtKB-KW"/>
</dbReference>
<evidence type="ECO:0000256" key="1">
    <source>
        <dbReference type="ARBA" id="ARBA00022448"/>
    </source>
</evidence>
<dbReference type="PANTHER" id="PTHR42781:SF4">
    <property type="entry name" value="SPERMIDINE_PUTRESCINE IMPORT ATP-BINDING PROTEIN POTA"/>
    <property type="match status" value="1"/>
</dbReference>
<protein>
    <submittedName>
        <fullName evidence="5">Glycine betaine/carnitine/choline/choline sulfate ABC transporter (ATP-binding protein)</fullName>
    </submittedName>
</protein>
<dbReference type="InterPro" id="IPR027417">
    <property type="entry name" value="P-loop_NTPase"/>
</dbReference>
<dbReference type="PROSITE" id="PS50893">
    <property type="entry name" value="ABC_TRANSPORTER_2"/>
    <property type="match status" value="1"/>
</dbReference>
<comment type="caution">
    <text evidence="5">The sequence shown here is derived from an EMBL/GenBank/DDBJ whole genome shotgun (WGS) entry which is preliminary data.</text>
</comment>
<feature type="domain" description="ABC transporter" evidence="4">
    <location>
        <begin position="10"/>
        <end position="244"/>
    </location>
</feature>
<dbReference type="PANTHER" id="PTHR42781">
    <property type="entry name" value="SPERMIDINE/PUTRESCINE IMPORT ATP-BINDING PROTEIN POTA"/>
    <property type="match status" value="1"/>
</dbReference>
<name>E6PEZ3_9ZZZZ</name>
<evidence type="ECO:0000256" key="2">
    <source>
        <dbReference type="ARBA" id="ARBA00022741"/>
    </source>
</evidence>
<dbReference type="EMBL" id="CABL01000005">
    <property type="protein sequence ID" value="CBH75029.1"/>
    <property type="molecule type" value="Genomic_DNA"/>
</dbReference>
<evidence type="ECO:0000259" key="4">
    <source>
        <dbReference type="PROSITE" id="PS50893"/>
    </source>
</evidence>
<dbReference type="SMART" id="SM00382">
    <property type="entry name" value="AAA"/>
    <property type="match status" value="1"/>
</dbReference>
<proteinExistence type="predicted"/>
<accession>E6PEZ3</accession>
<gene>
    <name evidence="5" type="ORF">CARN1_0204</name>
</gene>
<dbReference type="InterPro" id="IPR050093">
    <property type="entry name" value="ABC_SmlMolc_Importer"/>
</dbReference>
<dbReference type="SUPFAM" id="SSF52540">
    <property type="entry name" value="P-loop containing nucleoside triphosphate hydrolases"/>
    <property type="match status" value="1"/>
</dbReference>
<keyword evidence="3 5" id="KW-0067">ATP-binding</keyword>
<dbReference type="InterPro" id="IPR003593">
    <property type="entry name" value="AAA+_ATPase"/>
</dbReference>